<accession>A0ABY8FNV6</accession>
<dbReference type="InterPro" id="IPR000073">
    <property type="entry name" value="AB_hydrolase_1"/>
</dbReference>
<organism evidence="2 3">
    <name type="scientific">Salinicola endophyticus</name>
    <dbReference type="NCBI Taxonomy" id="1949083"/>
    <lineage>
        <taxon>Bacteria</taxon>
        <taxon>Pseudomonadati</taxon>
        <taxon>Pseudomonadota</taxon>
        <taxon>Gammaproteobacteria</taxon>
        <taxon>Oceanospirillales</taxon>
        <taxon>Halomonadaceae</taxon>
        <taxon>Salinicola</taxon>
    </lineage>
</organism>
<keyword evidence="2" id="KW-0378">Hydrolase</keyword>
<dbReference type="Gene3D" id="3.40.50.1820">
    <property type="entry name" value="alpha/beta hydrolase"/>
    <property type="match status" value="1"/>
</dbReference>
<name>A0ABY8FNV6_9GAMM</name>
<dbReference type="Proteomes" id="UP001321526">
    <property type="component" value="Chromosome"/>
</dbReference>
<protein>
    <submittedName>
        <fullName evidence="2">Alpha/beta fold hydrolase</fullName>
    </submittedName>
</protein>
<reference evidence="2 3" key="1">
    <citation type="submission" date="2019-01" db="EMBL/GenBank/DDBJ databases">
        <title>Genome sequence of Salinicola endophyticus REST5.</title>
        <authorList>
            <person name="Nascimento F.X."/>
        </authorList>
    </citation>
    <scope>NUCLEOTIDE SEQUENCE [LARGE SCALE GENOMIC DNA]</scope>
    <source>
        <strain evidence="2 3">REST5</strain>
    </source>
</reference>
<feature type="domain" description="AB hydrolase-1" evidence="1">
    <location>
        <begin position="22"/>
        <end position="251"/>
    </location>
</feature>
<keyword evidence="3" id="KW-1185">Reference proteome</keyword>
<proteinExistence type="predicted"/>
<dbReference type="RefSeq" id="WP_282236155.1">
    <property type="nucleotide sequence ID" value="NZ_CP035631.1"/>
</dbReference>
<evidence type="ECO:0000313" key="2">
    <source>
        <dbReference type="EMBL" id="WFF41574.1"/>
    </source>
</evidence>
<dbReference type="GO" id="GO:0016787">
    <property type="term" value="F:hydrolase activity"/>
    <property type="evidence" value="ECO:0007669"/>
    <property type="project" value="UniProtKB-KW"/>
</dbReference>
<evidence type="ECO:0000259" key="1">
    <source>
        <dbReference type="Pfam" id="PF00561"/>
    </source>
</evidence>
<dbReference type="Pfam" id="PF00561">
    <property type="entry name" value="Abhydrolase_1"/>
    <property type="match status" value="1"/>
</dbReference>
<dbReference type="EMBL" id="CP035631">
    <property type="protein sequence ID" value="WFF41574.1"/>
    <property type="molecule type" value="Genomic_DNA"/>
</dbReference>
<evidence type="ECO:0000313" key="3">
    <source>
        <dbReference type="Proteomes" id="UP001321526"/>
    </source>
</evidence>
<dbReference type="InterPro" id="IPR050266">
    <property type="entry name" value="AB_hydrolase_sf"/>
</dbReference>
<dbReference type="SUPFAM" id="SSF53474">
    <property type="entry name" value="alpha/beta-Hydrolases"/>
    <property type="match status" value="1"/>
</dbReference>
<sequence>MHTLQARETPAGTRYWRAGHGPSVVLIHGVGLDATIWSAQFATLAERYDVIAYDMLGHGASPRPPSGCTLEDYAAQTCELMDALQIDTAAIVGFSMGGLVARLMALDHPQRCWALVILASVFERSPSQVEGVGERLAQVRAEGPAANVDSAIERWFSPAYRATHPQAIARIRDMVASNDPDGYTVSYALFGSEHNVGRDRLSQIDVPVLVATGDDDPGSTPAMARRLSQRLANAECRILPAMRHMFVMEHPRVATELIADFLTIHHSAHSRGEMQS</sequence>
<dbReference type="PRINTS" id="PR00111">
    <property type="entry name" value="ABHYDROLASE"/>
</dbReference>
<dbReference type="PANTHER" id="PTHR43798">
    <property type="entry name" value="MONOACYLGLYCEROL LIPASE"/>
    <property type="match status" value="1"/>
</dbReference>
<gene>
    <name evidence="2" type="ORF">EVC62_08700</name>
</gene>
<dbReference type="InterPro" id="IPR029058">
    <property type="entry name" value="AB_hydrolase_fold"/>
</dbReference>